<keyword evidence="4 6" id="KW-1133">Transmembrane helix</keyword>
<dbReference type="CDD" id="cd17320">
    <property type="entry name" value="MFS_MdfA_MDR_like"/>
    <property type="match status" value="1"/>
</dbReference>
<dbReference type="GO" id="GO:0022857">
    <property type="term" value="F:transmembrane transporter activity"/>
    <property type="evidence" value="ECO:0007669"/>
    <property type="project" value="InterPro"/>
</dbReference>
<dbReference type="EMBL" id="LDOU01000035">
    <property type="protein sequence ID" value="KLV04356.1"/>
    <property type="molecule type" value="Genomic_DNA"/>
</dbReference>
<evidence type="ECO:0000259" key="7">
    <source>
        <dbReference type="PROSITE" id="PS50850"/>
    </source>
</evidence>
<dbReference type="STRING" id="320778.ABT57_24180"/>
<feature type="transmembrane region" description="Helical" evidence="6">
    <location>
        <begin position="40"/>
        <end position="57"/>
    </location>
</feature>
<accession>A0A0J1GXH2</accession>
<evidence type="ECO:0000313" key="9">
    <source>
        <dbReference type="Proteomes" id="UP000035909"/>
    </source>
</evidence>
<feature type="transmembrane region" description="Helical" evidence="6">
    <location>
        <begin position="290"/>
        <end position="314"/>
    </location>
</feature>
<evidence type="ECO:0000256" key="1">
    <source>
        <dbReference type="ARBA" id="ARBA00004651"/>
    </source>
</evidence>
<evidence type="ECO:0000256" key="4">
    <source>
        <dbReference type="ARBA" id="ARBA00022989"/>
    </source>
</evidence>
<keyword evidence="5 6" id="KW-0472">Membrane</keyword>
<feature type="transmembrane region" description="Helical" evidence="6">
    <location>
        <begin position="321"/>
        <end position="342"/>
    </location>
</feature>
<dbReference type="Proteomes" id="UP000035909">
    <property type="component" value="Unassembled WGS sequence"/>
</dbReference>
<dbReference type="PANTHER" id="PTHR43124">
    <property type="entry name" value="PURINE EFFLUX PUMP PBUE"/>
    <property type="match status" value="1"/>
</dbReference>
<evidence type="ECO:0000256" key="5">
    <source>
        <dbReference type="ARBA" id="ARBA00023136"/>
    </source>
</evidence>
<feature type="domain" description="Major facilitator superfamily (MFS) profile" evidence="7">
    <location>
        <begin position="1"/>
        <end position="380"/>
    </location>
</feature>
<name>A0A0J1GXH2_9GAMM</name>
<feature type="transmembrane region" description="Helical" evidence="6">
    <location>
        <begin position="200"/>
        <end position="221"/>
    </location>
</feature>
<dbReference type="RefSeq" id="WP_047887845.1">
    <property type="nucleotide sequence ID" value="NZ_LDOU01000035.1"/>
</dbReference>
<comment type="subcellular location">
    <subcellularLocation>
        <location evidence="1">Cell membrane</location>
        <topology evidence="1">Multi-pass membrane protein</topology>
    </subcellularLocation>
</comment>
<dbReference type="InterPro" id="IPR011701">
    <property type="entry name" value="MFS"/>
</dbReference>
<feature type="transmembrane region" description="Helical" evidence="6">
    <location>
        <begin position="66"/>
        <end position="85"/>
    </location>
</feature>
<dbReference type="AlphaFoldDB" id="A0A0J1GXH2"/>
<evidence type="ECO:0000256" key="6">
    <source>
        <dbReference type="SAM" id="Phobius"/>
    </source>
</evidence>
<feature type="transmembrane region" description="Helical" evidence="6">
    <location>
        <begin position="233"/>
        <end position="253"/>
    </location>
</feature>
<keyword evidence="2" id="KW-1003">Cell membrane</keyword>
<dbReference type="PANTHER" id="PTHR43124:SF3">
    <property type="entry name" value="CHLORAMPHENICOL EFFLUX PUMP RV0191"/>
    <property type="match status" value="1"/>
</dbReference>
<dbReference type="Pfam" id="PF07690">
    <property type="entry name" value="MFS_1"/>
    <property type="match status" value="1"/>
</dbReference>
<dbReference type="Gene3D" id="1.20.1720.10">
    <property type="entry name" value="Multidrug resistance protein D"/>
    <property type="match status" value="1"/>
</dbReference>
<dbReference type="OrthoDB" id="9814303at2"/>
<proteinExistence type="predicted"/>
<dbReference type="SUPFAM" id="SSF103473">
    <property type="entry name" value="MFS general substrate transporter"/>
    <property type="match status" value="1"/>
</dbReference>
<feature type="transmembrane region" description="Helical" evidence="6">
    <location>
        <begin position="124"/>
        <end position="146"/>
    </location>
</feature>
<gene>
    <name evidence="8" type="ORF">ABT57_24180</name>
</gene>
<reference evidence="8 9" key="1">
    <citation type="submission" date="2015-05" db="EMBL/GenBank/DDBJ databases">
        <title>Photobacterium galathea sp. nov.</title>
        <authorList>
            <person name="Machado H."/>
            <person name="Gram L."/>
        </authorList>
    </citation>
    <scope>NUCLEOTIDE SEQUENCE [LARGE SCALE GENOMIC DNA]</scope>
    <source>
        <strain evidence="8 9">DSM 22954</strain>
    </source>
</reference>
<dbReference type="InterPro" id="IPR020846">
    <property type="entry name" value="MFS_dom"/>
</dbReference>
<dbReference type="PROSITE" id="PS50850">
    <property type="entry name" value="MFS"/>
    <property type="match status" value="1"/>
</dbReference>
<evidence type="ECO:0000313" key="8">
    <source>
        <dbReference type="EMBL" id="KLV04356.1"/>
    </source>
</evidence>
<keyword evidence="3 6" id="KW-0812">Transmembrane</keyword>
<dbReference type="PATRIC" id="fig|320778.3.peg.5169"/>
<dbReference type="InterPro" id="IPR050189">
    <property type="entry name" value="MFS_Efflux_Transporters"/>
</dbReference>
<organism evidence="8 9">
    <name type="scientific">Photobacterium ganghwense</name>
    <dbReference type="NCBI Taxonomy" id="320778"/>
    <lineage>
        <taxon>Bacteria</taxon>
        <taxon>Pseudomonadati</taxon>
        <taxon>Pseudomonadota</taxon>
        <taxon>Gammaproteobacteria</taxon>
        <taxon>Vibrionales</taxon>
        <taxon>Vibrionaceae</taxon>
        <taxon>Photobacterium</taxon>
    </lineage>
</organism>
<feature type="transmembrane region" description="Helical" evidence="6">
    <location>
        <begin position="265"/>
        <end position="284"/>
    </location>
</feature>
<sequence length="380" mass="40652">MALVMALMMFPQIVETIYSPALTGIAAGFGITAAEAAQTLSLYFLAFALGVVIWGWLSDRIGRRPAMLAGLTLYAVASVWAVFLTSFPLLLAARCLTALGAATGSIVTQTMMRDRYTGRQLARVFSILGMAIAVSPALGVMSGALLTSQWGYRGVFIGLAVLASMLLAWSVLRLPETRPDGYHKAAFKSVFFTMLSDTRLWGNAVLVAVFNVCLFSFYQLAPFMFARLGMETEIFGLAGIVLSLGVGAGAWLNKWLLARHWPEKRILHLSVGFLVVGGVTVHVLDGHISFVAPVVLVVAAYGMAIPNVLAGALVKYRACQGSAGAIFGLFYYLLLAGGLMLAGWSQHFSAVVVTCGLVAFGVLQIESRLQNDAQPETDLP</sequence>
<dbReference type="GO" id="GO:0005886">
    <property type="term" value="C:plasma membrane"/>
    <property type="evidence" value="ECO:0007669"/>
    <property type="project" value="UniProtKB-SubCell"/>
</dbReference>
<feature type="transmembrane region" description="Helical" evidence="6">
    <location>
        <begin position="152"/>
        <end position="172"/>
    </location>
</feature>
<evidence type="ECO:0000256" key="2">
    <source>
        <dbReference type="ARBA" id="ARBA00022475"/>
    </source>
</evidence>
<comment type="caution">
    <text evidence="8">The sequence shown here is derived from an EMBL/GenBank/DDBJ whole genome shotgun (WGS) entry which is preliminary data.</text>
</comment>
<evidence type="ECO:0000256" key="3">
    <source>
        <dbReference type="ARBA" id="ARBA00022692"/>
    </source>
</evidence>
<protein>
    <submittedName>
        <fullName evidence="8">Major facilitator transporter</fullName>
    </submittedName>
</protein>
<keyword evidence="9" id="KW-1185">Reference proteome</keyword>
<dbReference type="InterPro" id="IPR036259">
    <property type="entry name" value="MFS_trans_sf"/>
</dbReference>
<feature type="transmembrane region" description="Helical" evidence="6">
    <location>
        <begin position="348"/>
        <end position="365"/>
    </location>
</feature>